<gene>
    <name evidence="8" type="ORF">CTI12_AA054250</name>
</gene>
<accession>A0A2U1QAF3</accession>
<keyword evidence="3" id="KW-0804">Transcription</keyword>
<evidence type="ECO:0000256" key="3">
    <source>
        <dbReference type="ARBA" id="ARBA00023163"/>
    </source>
</evidence>
<reference evidence="8 9" key="1">
    <citation type="journal article" date="2018" name="Mol. Plant">
        <title>The genome of Artemisia annua provides insight into the evolution of Asteraceae family and artemisinin biosynthesis.</title>
        <authorList>
            <person name="Shen Q."/>
            <person name="Zhang L."/>
            <person name="Liao Z."/>
            <person name="Wang S."/>
            <person name="Yan T."/>
            <person name="Shi P."/>
            <person name="Liu M."/>
            <person name="Fu X."/>
            <person name="Pan Q."/>
            <person name="Wang Y."/>
            <person name="Lv Z."/>
            <person name="Lu X."/>
            <person name="Zhang F."/>
            <person name="Jiang W."/>
            <person name="Ma Y."/>
            <person name="Chen M."/>
            <person name="Hao X."/>
            <person name="Li L."/>
            <person name="Tang Y."/>
            <person name="Lv G."/>
            <person name="Zhou Y."/>
            <person name="Sun X."/>
            <person name="Brodelius P.E."/>
            <person name="Rose J.K.C."/>
            <person name="Tang K."/>
        </authorList>
    </citation>
    <scope>NUCLEOTIDE SEQUENCE [LARGE SCALE GENOMIC DNA]</scope>
    <source>
        <strain evidence="9">cv. Huhao1</strain>
        <tissue evidence="8">Leaf</tissue>
    </source>
</reference>
<dbReference type="InterPro" id="IPR036427">
    <property type="entry name" value="Bromodomain-like_sf"/>
</dbReference>
<comment type="caution">
    <text evidence="8">The sequence shown here is derived from an EMBL/GenBank/DDBJ whole genome shotgun (WGS) entry which is preliminary data.</text>
</comment>
<dbReference type="PRINTS" id="PR00503">
    <property type="entry name" value="BROMODOMAIN"/>
</dbReference>
<evidence type="ECO:0000259" key="6">
    <source>
        <dbReference type="PROSITE" id="PS50014"/>
    </source>
</evidence>
<keyword evidence="9" id="KW-1185">Reference proteome</keyword>
<evidence type="ECO:0000313" key="8">
    <source>
        <dbReference type="EMBL" id="PWA94990.1"/>
    </source>
</evidence>
<feature type="region of interest" description="Disordered" evidence="5">
    <location>
        <begin position="95"/>
        <end position="129"/>
    </location>
</feature>
<evidence type="ECO:0000256" key="1">
    <source>
        <dbReference type="ARBA" id="ARBA00023015"/>
    </source>
</evidence>
<dbReference type="InterPro" id="IPR001487">
    <property type="entry name" value="Bromodomain"/>
</dbReference>
<feature type="domain" description="NET" evidence="7">
    <location>
        <begin position="337"/>
        <end position="417"/>
    </location>
</feature>
<feature type="compositionally biased region" description="Polar residues" evidence="5">
    <location>
        <begin position="461"/>
        <end position="472"/>
    </location>
</feature>
<dbReference type="OrthoDB" id="21449at2759"/>
<dbReference type="Gene3D" id="1.20.1270.220">
    <property type="match status" value="1"/>
</dbReference>
<feature type="domain" description="Bromo" evidence="6">
    <location>
        <begin position="147"/>
        <end position="219"/>
    </location>
</feature>
<feature type="compositionally biased region" description="Basic and acidic residues" evidence="5">
    <location>
        <begin position="109"/>
        <end position="120"/>
    </location>
</feature>
<proteinExistence type="predicted"/>
<dbReference type="SUPFAM" id="SSF47370">
    <property type="entry name" value="Bromodomain"/>
    <property type="match status" value="1"/>
</dbReference>
<evidence type="ECO:0000259" key="7">
    <source>
        <dbReference type="PROSITE" id="PS51525"/>
    </source>
</evidence>
<evidence type="ECO:0000313" key="9">
    <source>
        <dbReference type="Proteomes" id="UP000245207"/>
    </source>
</evidence>
<feature type="region of interest" description="Disordered" evidence="5">
    <location>
        <begin position="428"/>
        <end position="504"/>
    </location>
</feature>
<dbReference type="InterPro" id="IPR037377">
    <property type="entry name" value="GTE_bromo"/>
</dbReference>
<keyword evidence="1" id="KW-0805">Transcription regulation</keyword>
<sequence length="504" mass="57579">MARQHEIQQQQQQQQQQALVVDPAPVVYNHHHNLDHVYTASQQPQQSPTLLHYHTPPVTTFDRRSFSRVSSDTGRFRHLTVSVTDNDYFEKEKRTPKANHLYPNSDFLLAKDRLPPESNKRPKPSTGLERHKNQVFRSCSNLLQRLMKHKHGWVFNEPVNAKLLGLHDYHDFIKRPMDLGTIKSRLAQNFYKVPSEFAEDVRLTFTNAMTYNPRGHEVYVMAEQLSNIFEEKWGVIESDWNYGPVQHHNHHHNHSQNNGYIHSQNHGYILSQNQGYNHSQNQGYNLSQNQGYNLSQNQGYNHNFSNPVRTLDRSQSVILPKPMTYTPMVRTPVPKKPKARDPNKRDMTFEEKQKLSANLQSLPSEKLDSIVQIIKKSNTLSQNDEEIEVDIDSVDVETLWELDRFVMNYRKNLSKVKRRAEIQQERALAGNNLVQNPGAGVTVPDAPKENRADEQGPAATAVNQGESRGDNASRSSSSSSSSSDSSSSDSDSDSSSDDGSDHRV</sequence>
<dbReference type="PANTHER" id="PTHR45926">
    <property type="entry name" value="OSJNBA0053K19.4 PROTEIN"/>
    <property type="match status" value="1"/>
</dbReference>
<dbReference type="Gene3D" id="1.20.920.10">
    <property type="entry name" value="Bromodomain-like"/>
    <property type="match status" value="1"/>
</dbReference>
<name>A0A2U1QAF3_ARTAN</name>
<evidence type="ECO:0000256" key="4">
    <source>
        <dbReference type="PROSITE-ProRule" id="PRU00035"/>
    </source>
</evidence>
<evidence type="ECO:0000256" key="5">
    <source>
        <dbReference type="SAM" id="MobiDB-lite"/>
    </source>
</evidence>
<evidence type="ECO:0000256" key="2">
    <source>
        <dbReference type="ARBA" id="ARBA00023117"/>
    </source>
</evidence>
<dbReference type="EMBL" id="PKPP01000273">
    <property type="protein sequence ID" value="PWA94990.1"/>
    <property type="molecule type" value="Genomic_DNA"/>
</dbReference>
<keyword evidence="2 4" id="KW-0103">Bromodomain</keyword>
<dbReference type="InterPro" id="IPR038336">
    <property type="entry name" value="NET_sf"/>
</dbReference>
<dbReference type="PROSITE" id="PS50014">
    <property type="entry name" value="BROMODOMAIN_2"/>
    <property type="match status" value="1"/>
</dbReference>
<dbReference type="CDD" id="cd05506">
    <property type="entry name" value="Bromo_plant1"/>
    <property type="match status" value="1"/>
</dbReference>
<organism evidence="8 9">
    <name type="scientific">Artemisia annua</name>
    <name type="common">Sweet wormwood</name>
    <dbReference type="NCBI Taxonomy" id="35608"/>
    <lineage>
        <taxon>Eukaryota</taxon>
        <taxon>Viridiplantae</taxon>
        <taxon>Streptophyta</taxon>
        <taxon>Embryophyta</taxon>
        <taxon>Tracheophyta</taxon>
        <taxon>Spermatophyta</taxon>
        <taxon>Magnoliopsida</taxon>
        <taxon>eudicotyledons</taxon>
        <taxon>Gunneridae</taxon>
        <taxon>Pentapetalae</taxon>
        <taxon>asterids</taxon>
        <taxon>campanulids</taxon>
        <taxon>Asterales</taxon>
        <taxon>Asteraceae</taxon>
        <taxon>Asteroideae</taxon>
        <taxon>Anthemideae</taxon>
        <taxon>Artemisiinae</taxon>
        <taxon>Artemisia</taxon>
    </lineage>
</organism>
<dbReference type="AlphaFoldDB" id="A0A2U1QAF3"/>
<dbReference type="InterPro" id="IPR027353">
    <property type="entry name" value="NET_dom"/>
</dbReference>
<dbReference type="Pfam" id="PF00439">
    <property type="entry name" value="Bromodomain"/>
    <property type="match status" value="1"/>
</dbReference>
<dbReference type="PROSITE" id="PS51525">
    <property type="entry name" value="NET"/>
    <property type="match status" value="1"/>
</dbReference>
<feature type="compositionally biased region" description="Low complexity" evidence="5">
    <location>
        <begin position="473"/>
        <end position="489"/>
    </location>
</feature>
<dbReference type="Pfam" id="PF17035">
    <property type="entry name" value="BET"/>
    <property type="match status" value="1"/>
</dbReference>
<feature type="region of interest" description="Disordered" evidence="5">
    <location>
        <begin position="325"/>
        <end position="344"/>
    </location>
</feature>
<dbReference type="Proteomes" id="UP000245207">
    <property type="component" value="Unassembled WGS sequence"/>
</dbReference>
<dbReference type="SMART" id="SM00297">
    <property type="entry name" value="BROMO"/>
    <property type="match status" value="1"/>
</dbReference>
<protein>
    <recommendedName>
        <fullName evidence="10">Bromodomain, NET domain protein</fullName>
    </recommendedName>
</protein>
<evidence type="ECO:0008006" key="10">
    <source>
        <dbReference type="Google" id="ProtNLM"/>
    </source>
</evidence>